<feature type="domain" description="ENTH" evidence="6">
    <location>
        <begin position="1"/>
        <end position="127"/>
    </location>
</feature>
<feature type="compositionally biased region" description="Polar residues" evidence="5">
    <location>
        <begin position="425"/>
        <end position="438"/>
    </location>
</feature>
<evidence type="ECO:0000313" key="7">
    <source>
        <dbReference type="EMBL" id="ETO18889.1"/>
    </source>
</evidence>
<evidence type="ECO:0000256" key="2">
    <source>
        <dbReference type="ARBA" id="ARBA00004601"/>
    </source>
</evidence>
<dbReference type="InterPro" id="IPR013809">
    <property type="entry name" value="ENTH"/>
</dbReference>
<dbReference type="InterPro" id="IPR008942">
    <property type="entry name" value="ENTH_VHS"/>
</dbReference>
<dbReference type="PROSITE" id="PS50942">
    <property type="entry name" value="ENTH"/>
    <property type="match status" value="1"/>
</dbReference>
<feature type="compositionally biased region" description="Polar residues" evidence="5">
    <location>
        <begin position="144"/>
        <end position="157"/>
    </location>
</feature>
<feature type="compositionally biased region" description="Polar residues" evidence="5">
    <location>
        <begin position="273"/>
        <end position="282"/>
    </location>
</feature>
<evidence type="ECO:0000256" key="5">
    <source>
        <dbReference type="SAM" id="MobiDB-lite"/>
    </source>
</evidence>
<gene>
    <name evidence="7" type="ORF">RFI_18360</name>
</gene>
<keyword evidence="3" id="KW-0333">Golgi apparatus</keyword>
<organism evidence="7 8">
    <name type="scientific">Reticulomyxa filosa</name>
    <dbReference type="NCBI Taxonomy" id="46433"/>
    <lineage>
        <taxon>Eukaryota</taxon>
        <taxon>Sar</taxon>
        <taxon>Rhizaria</taxon>
        <taxon>Retaria</taxon>
        <taxon>Foraminifera</taxon>
        <taxon>Monothalamids</taxon>
        <taxon>Reticulomyxidae</taxon>
        <taxon>Reticulomyxa</taxon>
    </lineage>
</organism>
<dbReference type="PANTHER" id="PTHR21514">
    <property type="entry name" value="AP-4 COMPLEX ACCESSORY SUBUNIT TEPSIN"/>
    <property type="match status" value="1"/>
</dbReference>
<dbReference type="Pfam" id="PF01417">
    <property type="entry name" value="ENTH"/>
    <property type="match status" value="1"/>
</dbReference>
<dbReference type="OMA" id="HESHRQG"/>
<feature type="region of interest" description="Disordered" evidence="5">
    <location>
        <begin position="425"/>
        <end position="448"/>
    </location>
</feature>
<feature type="compositionally biased region" description="Polar residues" evidence="5">
    <location>
        <begin position="203"/>
        <end position="223"/>
    </location>
</feature>
<dbReference type="InterPro" id="IPR035802">
    <property type="entry name" value="ENTH/VHS_tepsin"/>
</dbReference>
<sequence>MSIGTLVNKATVDNRDQPPGFVLQELATKTLSIEDCRTLENLLLNRLEKNKPYIKYKTLRVIKYLCDHGAPRWKQSWQSHTDKIRACAQFRGPPDAVYGDSPYENVRKAAKEAMDAVFSSTQIDNSKLANRIIGREGPKAAGPSNENQGTFNISAPTSRAPAVSDSSNTRPYAFNQGFGNTDYKPKATVAYQQKQKASYVNPNTFTTEYPHSQGKLDNQISRTSTKRVRGEIGGNWKNETGGQKDFKKKEENSDEDLEQDDNSKSGIGYAISSAKSSNRTTDGSYERQWVNSVITAGGIGDKIPDLKLKLQQFQNLSQSHVLEFLDEKLADNSSWQAQAKALTLIEALLNDTSAHVVAEYFRASPENLQALAQSKKVSLKKKGGAIAHRIGLDAETESEVSHPVTFDGEKRDTNFELDSWMFNETSQNQHQTEPQSQDYTDDKEEDGGMFAGLDIANPTTTTDADDGLLSLGFDTRESTNSNPSYITNANANITSNGNSSFNFISNSNPSSNPTVNFNPTSNPNLFDGLHLNNTVNTQPSTNNFDIFAQIPINNTPSFVNPPMNIPSNANKLYLNDPFANINSQPTQSQQNPKNKKAEKDPFADLALGTLHI</sequence>
<evidence type="ECO:0000259" key="6">
    <source>
        <dbReference type="PROSITE" id="PS50942"/>
    </source>
</evidence>
<evidence type="ECO:0000256" key="1">
    <source>
        <dbReference type="ARBA" id="ARBA00004541"/>
    </source>
</evidence>
<protein>
    <recommendedName>
        <fullName evidence="6">ENTH domain-containing protein</fullName>
    </recommendedName>
</protein>
<evidence type="ECO:0000313" key="8">
    <source>
        <dbReference type="Proteomes" id="UP000023152"/>
    </source>
</evidence>
<keyword evidence="4" id="KW-0968">Cytoplasmic vesicle</keyword>
<dbReference type="CDD" id="cd03572">
    <property type="entry name" value="ENTH_like_Tepsin"/>
    <property type="match status" value="1"/>
</dbReference>
<feature type="compositionally biased region" description="Polar residues" evidence="5">
    <location>
        <begin position="580"/>
        <end position="592"/>
    </location>
</feature>
<feature type="region of interest" description="Disordered" evidence="5">
    <location>
        <begin position="577"/>
        <end position="604"/>
    </location>
</feature>
<accession>X6MZK3</accession>
<dbReference type="Proteomes" id="UP000023152">
    <property type="component" value="Unassembled WGS sequence"/>
</dbReference>
<proteinExistence type="predicted"/>
<feature type="compositionally biased region" description="Basic and acidic residues" evidence="5">
    <location>
        <begin position="242"/>
        <end position="251"/>
    </location>
</feature>
<dbReference type="PANTHER" id="PTHR21514:SF0">
    <property type="entry name" value="AP-4 COMPLEX ACCESSORY SUBUNIT TEPSIN"/>
    <property type="match status" value="1"/>
</dbReference>
<feature type="region of interest" description="Disordered" evidence="5">
    <location>
        <begin position="203"/>
        <end position="282"/>
    </location>
</feature>
<reference evidence="7 8" key="1">
    <citation type="journal article" date="2013" name="Curr. Biol.">
        <title>The Genome of the Foraminiferan Reticulomyxa filosa.</title>
        <authorList>
            <person name="Glockner G."/>
            <person name="Hulsmann N."/>
            <person name="Schleicher M."/>
            <person name="Noegel A.A."/>
            <person name="Eichinger L."/>
            <person name="Gallinger C."/>
            <person name="Pawlowski J."/>
            <person name="Sierra R."/>
            <person name="Euteneuer U."/>
            <person name="Pillet L."/>
            <person name="Moustafa A."/>
            <person name="Platzer M."/>
            <person name="Groth M."/>
            <person name="Szafranski K."/>
            <person name="Schliwa M."/>
        </authorList>
    </citation>
    <scope>NUCLEOTIDE SEQUENCE [LARGE SCALE GENOMIC DNA]</scope>
</reference>
<comment type="caution">
    <text evidence="7">The sequence shown here is derived from an EMBL/GenBank/DDBJ whole genome shotgun (WGS) entry which is preliminary data.</text>
</comment>
<name>X6MZK3_RETFI</name>
<dbReference type="AlphaFoldDB" id="X6MZK3"/>
<dbReference type="SUPFAM" id="SSF48464">
    <property type="entry name" value="ENTH/VHS domain"/>
    <property type="match status" value="1"/>
</dbReference>
<dbReference type="Gene3D" id="1.25.40.90">
    <property type="match status" value="1"/>
</dbReference>
<dbReference type="GO" id="GO:0032588">
    <property type="term" value="C:trans-Golgi network membrane"/>
    <property type="evidence" value="ECO:0007669"/>
    <property type="project" value="TreeGrafter"/>
</dbReference>
<evidence type="ECO:0000256" key="4">
    <source>
        <dbReference type="ARBA" id="ARBA00023329"/>
    </source>
</evidence>
<comment type="subcellular location">
    <subcellularLocation>
        <location evidence="1">Cytoplasmic vesicle</location>
    </subcellularLocation>
    <subcellularLocation>
        <location evidence="2">Golgi apparatus</location>
        <location evidence="2">trans-Golgi network</location>
    </subcellularLocation>
</comment>
<feature type="region of interest" description="Disordered" evidence="5">
    <location>
        <begin position="136"/>
        <end position="169"/>
    </location>
</feature>
<keyword evidence="8" id="KW-1185">Reference proteome</keyword>
<dbReference type="OrthoDB" id="118154at2759"/>
<evidence type="ECO:0000256" key="3">
    <source>
        <dbReference type="ARBA" id="ARBA00023034"/>
    </source>
</evidence>
<dbReference type="GO" id="GO:0031410">
    <property type="term" value="C:cytoplasmic vesicle"/>
    <property type="evidence" value="ECO:0007669"/>
    <property type="project" value="UniProtKB-SubCell"/>
</dbReference>
<dbReference type="EMBL" id="ASPP01014291">
    <property type="protein sequence ID" value="ETO18889.1"/>
    <property type="molecule type" value="Genomic_DNA"/>
</dbReference>
<dbReference type="InterPro" id="IPR039273">
    <property type="entry name" value="TEPSIN"/>
</dbReference>